<protein>
    <submittedName>
        <fullName evidence="2">Uncharacterized protein</fullName>
    </submittedName>
</protein>
<proteinExistence type="predicted"/>
<dbReference type="RefSeq" id="YP_010002388.1">
    <property type="nucleotide sequence ID" value="NC_053243.1"/>
</dbReference>
<evidence type="ECO:0000313" key="2">
    <source>
        <dbReference type="EMBL" id="QGJ95867.1"/>
    </source>
</evidence>
<keyword evidence="1" id="KW-1133">Transmembrane helix</keyword>
<gene>
    <name evidence="2" type="primary">82</name>
    <name evidence="2" type="ORF">SEA_EMOORE_82</name>
</gene>
<organism evidence="2 3">
    <name type="scientific">Gordonia phage EMoore</name>
    <dbReference type="NCBI Taxonomy" id="2656534"/>
    <lineage>
        <taxon>Viruses</taxon>
        <taxon>Duplodnaviria</taxon>
        <taxon>Heunggongvirae</taxon>
        <taxon>Uroviricota</taxon>
        <taxon>Caudoviricetes</taxon>
        <taxon>Stackebrandtviridae</taxon>
        <taxon>Schenleyvirinae</taxon>
        <taxon>Leonardvirus</taxon>
        <taxon>Leonardvirus emoore</taxon>
    </lineage>
</organism>
<dbReference type="GeneID" id="63026936"/>
<reference evidence="2 3" key="1">
    <citation type="submission" date="2019-10" db="EMBL/GenBank/DDBJ databases">
        <authorList>
            <person name="Case Z.W."/>
            <person name="Garlena R.A."/>
            <person name="Russell D.A."/>
            <person name="Pope W.H."/>
            <person name="Jacobs-Sera D."/>
            <person name="Hatfull G.F."/>
        </authorList>
    </citation>
    <scope>NUCLEOTIDE SEQUENCE [LARGE SCALE GENOMIC DNA]</scope>
</reference>
<feature type="transmembrane region" description="Helical" evidence="1">
    <location>
        <begin position="34"/>
        <end position="56"/>
    </location>
</feature>
<dbReference type="Proteomes" id="UP000425480">
    <property type="component" value="Segment"/>
</dbReference>
<evidence type="ECO:0000313" key="3">
    <source>
        <dbReference type="Proteomes" id="UP000425480"/>
    </source>
</evidence>
<sequence>MIAVAVLWASVVLCIASGVTACVAALSEGWRSRWRWVCIVAGVLACALFAGIAAAAESTLPDEPTIIVNPEN</sequence>
<dbReference type="KEGG" id="vg:63026936"/>
<accession>A0A649VTK8</accession>
<dbReference type="EMBL" id="MN586047">
    <property type="protein sequence ID" value="QGJ95867.1"/>
    <property type="molecule type" value="Genomic_DNA"/>
</dbReference>
<keyword evidence="1" id="KW-0472">Membrane</keyword>
<keyword evidence="1" id="KW-0812">Transmembrane</keyword>
<evidence type="ECO:0000256" key="1">
    <source>
        <dbReference type="SAM" id="Phobius"/>
    </source>
</evidence>
<keyword evidence="3" id="KW-1185">Reference proteome</keyword>
<name>A0A649VTK8_9CAUD</name>